<dbReference type="Proteomes" id="UP000837857">
    <property type="component" value="Chromosome 12"/>
</dbReference>
<dbReference type="EMBL" id="OW152824">
    <property type="protein sequence ID" value="CAH2040549.1"/>
    <property type="molecule type" value="Genomic_DNA"/>
</dbReference>
<feature type="compositionally biased region" description="Polar residues" evidence="7">
    <location>
        <begin position="387"/>
        <end position="401"/>
    </location>
</feature>
<evidence type="ECO:0000256" key="7">
    <source>
        <dbReference type="SAM" id="MobiDB-lite"/>
    </source>
</evidence>
<proteinExistence type="predicted"/>
<dbReference type="Pfam" id="PF00418">
    <property type="entry name" value="Tubulin-binding"/>
    <property type="match status" value="4"/>
</dbReference>
<evidence type="ECO:0000256" key="4">
    <source>
        <dbReference type="ARBA" id="ARBA00022737"/>
    </source>
</evidence>
<feature type="region of interest" description="Disordered" evidence="7">
    <location>
        <begin position="1"/>
        <end position="259"/>
    </location>
</feature>
<feature type="compositionally biased region" description="Low complexity" evidence="7">
    <location>
        <begin position="58"/>
        <end position="72"/>
    </location>
</feature>
<keyword evidence="3" id="KW-0597">Phosphoprotein</keyword>
<feature type="compositionally biased region" description="Low complexity" evidence="7">
    <location>
        <begin position="776"/>
        <end position="795"/>
    </location>
</feature>
<evidence type="ECO:0000313" key="8">
    <source>
        <dbReference type="EMBL" id="CAH2040549.1"/>
    </source>
</evidence>
<keyword evidence="6" id="KW-0493">Microtubule</keyword>
<feature type="region of interest" description="Disordered" evidence="7">
    <location>
        <begin position="721"/>
        <end position="841"/>
    </location>
</feature>
<feature type="compositionally biased region" description="Low complexity" evidence="7">
    <location>
        <begin position="104"/>
        <end position="126"/>
    </location>
</feature>
<keyword evidence="5 6" id="KW-0206">Cytoskeleton</keyword>
<protein>
    <recommendedName>
        <fullName evidence="6">Microtubule-associated protein</fullName>
    </recommendedName>
</protein>
<feature type="compositionally biased region" description="Polar residues" evidence="7">
    <location>
        <begin position="430"/>
        <end position="441"/>
    </location>
</feature>
<feature type="compositionally biased region" description="Polar residues" evidence="7">
    <location>
        <begin position="150"/>
        <end position="205"/>
    </location>
</feature>
<dbReference type="PANTHER" id="PTHR11501">
    <property type="entry name" value="MICROTUBULE-ASSOCIATED PROTEIN"/>
    <property type="match status" value="1"/>
</dbReference>
<accession>A0ABN8HWF3</accession>
<dbReference type="PROSITE" id="PS00229">
    <property type="entry name" value="TAU_MAP_1"/>
    <property type="match status" value="2"/>
</dbReference>
<feature type="compositionally biased region" description="Polar residues" evidence="7">
    <location>
        <begin position="723"/>
        <end position="738"/>
    </location>
</feature>
<evidence type="ECO:0000256" key="5">
    <source>
        <dbReference type="ARBA" id="ARBA00023212"/>
    </source>
</evidence>
<feature type="compositionally biased region" description="Basic and acidic residues" evidence="7">
    <location>
        <begin position="411"/>
        <end position="429"/>
    </location>
</feature>
<comment type="subcellular location">
    <subcellularLocation>
        <location evidence="1 6">Cytoplasm</location>
        <location evidence="1 6">Cytoskeleton</location>
    </subcellularLocation>
</comment>
<evidence type="ECO:0000256" key="2">
    <source>
        <dbReference type="ARBA" id="ARBA00022490"/>
    </source>
</evidence>
<keyword evidence="4" id="KW-0677">Repeat</keyword>
<evidence type="ECO:0000256" key="3">
    <source>
        <dbReference type="ARBA" id="ARBA00022553"/>
    </source>
</evidence>
<dbReference type="InterPro" id="IPR027324">
    <property type="entry name" value="MAP2/MAP4/Tau"/>
</dbReference>
<evidence type="ECO:0000313" key="9">
    <source>
        <dbReference type="Proteomes" id="UP000837857"/>
    </source>
</evidence>
<feature type="compositionally biased region" description="Basic and acidic residues" evidence="7">
    <location>
        <begin position="284"/>
        <end position="317"/>
    </location>
</feature>
<feature type="compositionally biased region" description="Basic and acidic residues" evidence="7">
    <location>
        <begin position="797"/>
        <end position="808"/>
    </location>
</feature>
<evidence type="ECO:0000256" key="1">
    <source>
        <dbReference type="ARBA" id="ARBA00004245"/>
    </source>
</evidence>
<feature type="compositionally biased region" description="Low complexity" evidence="7">
    <location>
        <begin position="521"/>
        <end position="541"/>
    </location>
</feature>
<feature type="non-terminal residue" evidence="8">
    <location>
        <position position="841"/>
    </location>
</feature>
<dbReference type="PROSITE" id="PS51491">
    <property type="entry name" value="TAU_MAP_2"/>
    <property type="match status" value="3"/>
</dbReference>
<keyword evidence="2 6" id="KW-0963">Cytoplasm</keyword>
<feature type="compositionally biased region" description="Low complexity" evidence="7">
    <location>
        <begin position="211"/>
        <end position="223"/>
    </location>
</feature>
<sequence length="841" mass="89860">MEQVTSNNVNRAPGDARPPSGGPIGQEATGPTQLPVRPPLTRIDSRSSLTPQSPRPGAPQFQQRPQFQQGGPVNSAPQFAPRSGSPITRASAPSPTPGSPQIRAQVPQARPAGPQQQQGPKPIQSPTTAQPPQRAPVPSNLQFGPRQPPQFGSASTPDGSRAQPPNINGNTKNGVPLTAQVTGQISRQPSQGSLKGLDSSITNQGKAAILDNQNITNDNQNANKPEINAEAQGMPKGRSYSIAAAPGTPSPLKIDEDRRKSISAVGGKIEEFTVRSPGLGLIQESKDSRDNVHGSKDSVRSEVSHDGNKDNADRPESRLSGSRMTESIMGSLTNLGPKKKVDDDDDVVLQNNTQTVKNGSTLNHNKTDLSDRSPSLTRSDDSPEPKNLSQSSVIMNKSHSATPEPLRPKTPKAEVKPDIKVEVPKDLKTSDTSIKTPSKSPVQERPLTANKKPTDLKTSVTPTDSKKSTPRKVVSAPKSRPKDGDNDSGVDESTQGNDVNGSPASPNKKLPSKLPTKEKSSSSLKTSLSRSSSKSATAKTPENPPPSDKKKVPMNKVQVGNAPSPNIKAVKSKIGSLDNTTYKPGGGKVKIENRKLEFNAAPKIAAKNEAYTPSGGTRKIITTKLEWNAKPKVGSLQNTAYKPGGGDKKIETVKLDFKDKAKPKVGSTANITHKPGGGTVKIENQKLDFKAQSKVGSLDNVKHKPGGGDIKIFDDKEYIKQVGGQSPLPTSLNQSRQESPVPPSAPPNVVEGHLLPTKTENCYITLSEWPERPLSRSRSARAPRTPRTPRALSPRKPAPDDRRKELNRRASMGRPASARDPPRSACSRRTSLTPRPAFTIY</sequence>
<dbReference type="PANTHER" id="PTHR11501:SF18">
    <property type="entry name" value="MICROTUBULE-ASSOCIATED PROTEIN"/>
    <property type="match status" value="1"/>
</dbReference>
<reference evidence="8" key="1">
    <citation type="submission" date="2022-03" db="EMBL/GenBank/DDBJ databases">
        <authorList>
            <person name="Martin H S."/>
        </authorList>
    </citation>
    <scope>NUCLEOTIDE SEQUENCE</scope>
</reference>
<name>A0ABN8HWF3_9NEOP</name>
<feature type="compositionally biased region" description="Polar residues" evidence="7">
    <location>
        <begin position="1"/>
        <end position="10"/>
    </location>
</feature>
<feature type="compositionally biased region" description="Polar residues" evidence="7">
    <location>
        <begin position="319"/>
        <end position="334"/>
    </location>
</feature>
<feature type="compositionally biased region" description="Polar residues" evidence="7">
    <location>
        <begin position="349"/>
        <end position="364"/>
    </location>
</feature>
<keyword evidence="9" id="KW-1185">Reference proteome</keyword>
<organism evidence="8 9">
    <name type="scientific">Iphiclides podalirius</name>
    <name type="common">scarce swallowtail</name>
    <dbReference type="NCBI Taxonomy" id="110791"/>
    <lineage>
        <taxon>Eukaryota</taxon>
        <taxon>Metazoa</taxon>
        <taxon>Ecdysozoa</taxon>
        <taxon>Arthropoda</taxon>
        <taxon>Hexapoda</taxon>
        <taxon>Insecta</taxon>
        <taxon>Pterygota</taxon>
        <taxon>Neoptera</taxon>
        <taxon>Endopterygota</taxon>
        <taxon>Lepidoptera</taxon>
        <taxon>Glossata</taxon>
        <taxon>Ditrysia</taxon>
        <taxon>Papilionoidea</taxon>
        <taxon>Papilionidae</taxon>
        <taxon>Papilioninae</taxon>
        <taxon>Iphiclides</taxon>
    </lineage>
</organism>
<feature type="region of interest" description="Disordered" evidence="7">
    <location>
        <begin position="273"/>
        <end position="588"/>
    </location>
</feature>
<feature type="compositionally biased region" description="Polar residues" evidence="7">
    <location>
        <begin position="491"/>
        <end position="505"/>
    </location>
</feature>
<gene>
    <name evidence="8" type="ORF">IPOD504_LOCUS2645</name>
</gene>
<evidence type="ECO:0000256" key="6">
    <source>
        <dbReference type="RuleBase" id="RU000686"/>
    </source>
</evidence>
<dbReference type="InterPro" id="IPR001084">
    <property type="entry name" value="MAP_tubulin-bd_rpt"/>
</dbReference>